<feature type="binding site" evidence="3 4">
    <location>
        <position position="273"/>
    </location>
    <ligand>
        <name>Zn(2+)</name>
        <dbReference type="ChEBI" id="CHEBI:29105"/>
    </ligand>
</feature>
<gene>
    <name evidence="6" type="ORF">DFK10_12375</name>
</gene>
<organism evidence="6 7">
    <name type="scientific">Salibaculum griseiflavum</name>
    <dbReference type="NCBI Taxonomy" id="1914409"/>
    <lineage>
        <taxon>Bacteria</taxon>
        <taxon>Pseudomonadati</taxon>
        <taxon>Pseudomonadota</taxon>
        <taxon>Alphaproteobacteria</taxon>
        <taxon>Rhodobacterales</taxon>
        <taxon>Roseobacteraceae</taxon>
        <taxon>Salibaculum</taxon>
    </lineage>
</organism>
<feature type="binding site" evidence="3 4">
    <location>
        <position position="199"/>
    </location>
    <ligand>
        <name>Zn(2+)</name>
        <dbReference type="ChEBI" id="CHEBI:29105"/>
    </ligand>
</feature>
<dbReference type="Pfam" id="PF02574">
    <property type="entry name" value="S-methyl_trans"/>
    <property type="match status" value="1"/>
</dbReference>
<reference evidence="7" key="1">
    <citation type="submission" date="2018-05" db="EMBL/GenBank/DDBJ databases">
        <authorList>
            <person name="Du Z."/>
            <person name="Wang X."/>
        </authorList>
    </citation>
    <scope>NUCLEOTIDE SEQUENCE [LARGE SCALE GENOMIC DNA]</scope>
    <source>
        <strain evidence="7">WDS4C29</strain>
    </source>
</reference>
<dbReference type="SUPFAM" id="SSF82282">
    <property type="entry name" value="Homocysteine S-methyltransferase"/>
    <property type="match status" value="1"/>
</dbReference>
<accession>A0A2V1P172</accession>
<dbReference type="InterPro" id="IPR017226">
    <property type="entry name" value="BHMT-like"/>
</dbReference>
<dbReference type="PANTHER" id="PTHR11103:SF18">
    <property type="entry name" value="SLR1189 PROTEIN"/>
    <property type="match status" value="1"/>
</dbReference>
<dbReference type="PIRSF" id="PIRSF037505">
    <property type="entry name" value="Betaine_HMT"/>
    <property type="match status" value="1"/>
</dbReference>
<dbReference type="GO" id="GO:0009086">
    <property type="term" value="P:methionine biosynthetic process"/>
    <property type="evidence" value="ECO:0007669"/>
    <property type="project" value="InterPro"/>
</dbReference>
<dbReference type="PROSITE" id="PS50970">
    <property type="entry name" value="HCY"/>
    <property type="match status" value="1"/>
</dbReference>
<comment type="cofactor">
    <cofactor evidence="3">
        <name>Zn(2+)</name>
        <dbReference type="ChEBI" id="CHEBI:29105"/>
    </cofactor>
    <text evidence="3">Binds 1 zinc ion per subunit.</text>
</comment>
<evidence type="ECO:0000256" key="4">
    <source>
        <dbReference type="PROSITE-ProRule" id="PRU00333"/>
    </source>
</evidence>
<evidence type="ECO:0000256" key="1">
    <source>
        <dbReference type="ARBA" id="ARBA00022603"/>
    </source>
</evidence>
<dbReference type="InterPro" id="IPR036589">
    <property type="entry name" value="HCY_dom_sf"/>
</dbReference>
<comment type="caution">
    <text evidence="6">The sequence shown here is derived from an EMBL/GenBank/DDBJ whole genome shotgun (WGS) entry which is preliminary data.</text>
</comment>
<sequence length="295" mass="31083">MKITLLDGGIGQEMIKRAGDRPKPLWSTQAMMDHPGLLQSVHADYFDAGATIATANTYAILRDRLVKEGIEDRFEALQSAALSEARKAAEGRGRVAGAIGPLVATYRPETHPTHADAVPQYAEVARLMADQVDLILCETVASFTHARAVLDGALAAGRPVWVSFTVDDEDGSRLRSGEPVAEAARAMVEGGAAAILANCSAPEAMPAALDAMTPTGLPCGAYANAFTQITKAFLQDSPTADALQARRDMGPDAYADHALSWLDHGATILGGCCETGPAHIGEIARRLRTAGHDIT</sequence>
<dbReference type="GO" id="GO:0008270">
    <property type="term" value="F:zinc ion binding"/>
    <property type="evidence" value="ECO:0007669"/>
    <property type="project" value="InterPro"/>
</dbReference>
<evidence type="ECO:0000313" key="6">
    <source>
        <dbReference type="EMBL" id="PWG16281.1"/>
    </source>
</evidence>
<dbReference type="EMBL" id="QETF01000015">
    <property type="protein sequence ID" value="PWG16281.1"/>
    <property type="molecule type" value="Genomic_DNA"/>
</dbReference>
<feature type="binding site" evidence="3 4">
    <location>
        <position position="272"/>
    </location>
    <ligand>
        <name>Zn(2+)</name>
        <dbReference type="ChEBI" id="CHEBI:29105"/>
    </ligand>
</feature>
<dbReference type="Proteomes" id="UP000245293">
    <property type="component" value="Unassembled WGS sequence"/>
</dbReference>
<evidence type="ECO:0000256" key="3">
    <source>
        <dbReference type="PIRSR" id="PIRSR037505-2"/>
    </source>
</evidence>
<feature type="domain" description="Hcy-binding" evidence="5">
    <location>
        <begin position="1"/>
        <end position="287"/>
    </location>
</feature>
<evidence type="ECO:0000259" key="5">
    <source>
        <dbReference type="PROSITE" id="PS50970"/>
    </source>
</evidence>
<keyword evidence="3 4" id="KW-0862">Zinc</keyword>
<keyword evidence="2 4" id="KW-0808">Transferase</keyword>
<dbReference type="PANTHER" id="PTHR11103">
    <property type="entry name" value="SLR1189 PROTEIN"/>
    <property type="match status" value="1"/>
</dbReference>
<keyword evidence="7" id="KW-1185">Reference proteome</keyword>
<dbReference type="OrthoDB" id="9803687at2"/>
<keyword evidence="1 4" id="KW-0489">Methyltransferase</keyword>
<evidence type="ECO:0000313" key="7">
    <source>
        <dbReference type="Proteomes" id="UP000245293"/>
    </source>
</evidence>
<dbReference type="RefSeq" id="WP_109389350.1">
    <property type="nucleotide sequence ID" value="NZ_QETF01000015.1"/>
</dbReference>
<dbReference type="InterPro" id="IPR003726">
    <property type="entry name" value="HCY_dom"/>
</dbReference>
<dbReference type="AlphaFoldDB" id="A0A2V1P172"/>
<name>A0A2V1P172_9RHOB</name>
<keyword evidence="3 4" id="KW-0479">Metal-binding</keyword>
<protein>
    <submittedName>
        <fullName evidence="6">Homocysteine S-methyltransferase</fullName>
    </submittedName>
</protein>
<dbReference type="GO" id="GO:0032259">
    <property type="term" value="P:methylation"/>
    <property type="evidence" value="ECO:0007669"/>
    <property type="project" value="UniProtKB-KW"/>
</dbReference>
<evidence type="ECO:0000256" key="2">
    <source>
        <dbReference type="ARBA" id="ARBA00022679"/>
    </source>
</evidence>
<proteinExistence type="predicted"/>
<dbReference type="Gene3D" id="3.20.20.330">
    <property type="entry name" value="Homocysteine-binding-like domain"/>
    <property type="match status" value="1"/>
</dbReference>
<dbReference type="GO" id="GO:0008168">
    <property type="term" value="F:methyltransferase activity"/>
    <property type="evidence" value="ECO:0007669"/>
    <property type="project" value="UniProtKB-UniRule"/>
</dbReference>